<feature type="transmembrane region" description="Helical" evidence="2">
    <location>
        <begin position="921"/>
        <end position="945"/>
    </location>
</feature>
<proteinExistence type="predicted"/>
<feature type="transmembrane region" description="Helical" evidence="2">
    <location>
        <begin position="1017"/>
        <end position="1037"/>
    </location>
</feature>
<dbReference type="Proteomes" id="UP000566819">
    <property type="component" value="Unassembled WGS sequence"/>
</dbReference>
<dbReference type="Pfam" id="PF06985">
    <property type="entry name" value="HET"/>
    <property type="match status" value="1"/>
</dbReference>
<dbReference type="SUPFAM" id="SSF103473">
    <property type="entry name" value="MFS general substrate transporter"/>
    <property type="match status" value="1"/>
</dbReference>
<organism evidence="4 5">
    <name type="scientific">Cudoniella acicularis</name>
    <dbReference type="NCBI Taxonomy" id="354080"/>
    <lineage>
        <taxon>Eukaryota</taxon>
        <taxon>Fungi</taxon>
        <taxon>Dikarya</taxon>
        <taxon>Ascomycota</taxon>
        <taxon>Pezizomycotina</taxon>
        <taxon>Leotiomycetes</taxon>
        <taxon>Helotiales</taxon>
        <taxon>Tricladiaceae</taxon>
        <taxon>Cudoniella</taxon>
    </lineage>
</organism>
<feature type="region of interest" description="Disordered" evidence="1">
    <location>
        <begin position="1048"/>
        <end position="1067"/>
    </location>
</feature>
<evidence type="ECO:0000256" key="1">
    <source>
        <dbReference type="SAM" id="MobiDB-lite"/>
    </source>
</evidence>
<evidence type="ECO:0000313" key="4">
    <source>
        <dbReference type="EMBL" id="KAF4618001.1"/>
    </source>
</evidence>
<reference evidence="4 5" key="1">
    <citation type="submission" date="2020-03" db="EMBL/GenBank/DDBJ databases">
        <title>Draft Genome Sequence of Cudoniella acicularis.</title>
        <authorList>
            <person name="Buettner E."/>
            <person name="Kellner H."/>
        </authorList>
    </citation>
    <scope>NUCLEOTIDE SEQUENCE [LARGE SCALE GENOMIC DNA]</scope>
    <source>
        <strain evidence="4 5">DSM 108380</strain>
    </source>
</reference>
<evidence type="ECO:0000259" key="3">
    <source>
        <dbReference type="Pfam" id="PF06985"/>
    </source>
</evidence>
<evidence type="ECO:0000256" key="2">
    <source>
        <dbReference type="SAM" id="Phobius"/>
    </source>
</evidence>
<keyword evidence="2" id="KW-0472">Membrane</keyword>
<dbReference type="InterPro" id="IPR010730">
    <property type="entry name" value="HET"/>
</dbReference>
<keyword evidence="2" id="KW-0812">Transmembrane</keyword>
<keyword evidence="5" id="KW-1185">Reference proteome</keyword>
<name>A0A8H4QVJ4_9HELO</name>
<accession>A0A8H4QVJ4</accession>
<evidence type="ECO:0000313" key="5">
    <source>
        <dbReference type="Proteomes" id="UP000566819"/>
    </source>
</evidence>
<dbReference type="PANTHER" id="PTHR24148">
    <property type="entry name" value="ANKYRIN REPEAT DOMAIN-CONTAINING PROTEIN 39 HOMOLOG-RELATED"/>
    <property type="match status" value="1"/>
</dbReference>
<comment type="caution">
    <text evidence="4">The sequence shown here is derived from an EMBL/GenBank/DDBJ whole genome shotgun (WGS) entry which is preliminary data.</text>
</comment>
<feature type="compositionally biased region" description="Basic and acidic residues" evidence="1">
    <location>
        <begin position="1082"/>
        <end position="1101"/>
    </location>
</feature>
<dbReference type="InterPro" id="IPR052895">
    <property type="entry name" value="HetReg/Transcr_Mod"/>
</dbReference>
<dbReference type="PANTHER" id="PTHR24148:SF64">
    <property type="entry name" value="HETEROKARYON INCOMPATIBILITY DOMAIN-CONTAINING PROTEIN"/>
    <property type="match status" value="1"/>
</dbReference>
<dbReference type="OrthoDB" id="3563329at2759"/>
<feature type="transmembrane region" description="Helical" evidence="2">
    <location>
        <begin position="951"/>
        <end position="971"/>
    </location>
</feature>
<dbReference type="EMBL" id="JAAMPI010002153">
    <property type="protein sequence ID" value="KAF4618001.1"/>
    <property type="molecule type" value="Genomic_DNA"/>
</dbReference>
<feature type="region of interest" description="Disordered" evidence="1">
    <location>
        <begin position="1075"/>
        <end position="1111"/>
    </location>
</feature>
<keyword evidence="2" id="KW-1133">Transmembrane helix</keyword>
<protein>
    <recommendedName>
        <fullName evidence="3">Heterokaryon incompatibility domain-containing protein</fullName>
    </recommendedName>
</protein>
<gene>
    <name evidence="4" type="ORF">G7Y89_g15004</name>
</gene>
<dbReference type="AlphaFoldDB" id="A0A8H4QVJ4"/>
<dbReference type="InterPro" id="IPR036259">
    <property type="entry name" value="MFS_trans_sf"/>
</dbReference>
<sequence>MNSEMLSSPLYLSAPYKYEPLSGPQSIRIAELVPQRDGERIQISLHETTLQDTPAYETLSYEWGESKGSQTIACGNGTLLITTNLLAALRRLRHPTLRRHLWIDAICINQEDVGERSQQVAIMGQIYRLGYKVLIWLGETVPCTSAALAKLPELGQKQEKFETEKEDFFRECYEGKRSLDSGAQYSAFDIECEWTAMFGDLRKTELKSPDNKNCQLWQGLCDIFSRTYFERVWIIQEVVLSPTAVVLCGPHRCDWSVFCLAARYCQTFLTLPHNRILNIIIQISDLKGNLTYKHPDYYAKYFEYSGNDRLDTMGLEAMKAADLKQKKFLSSLLINFSTSKATDPSDRVWALLSLLDDASQQLLKANYALDIGHAYQKAMIAVFCQKKGLALLSKFRPPSLSRIRGAPSWVPDFACDFSWGVRIQEEEEECDQEDFWDDENDESKDTYGCALPFTIDGDILLAKGIILGSITYCTYIISPAEMCHFDMDYWDWKEISISDLNPPDMSDFTLIASAHEETIHKGSSLWLLEGSFLDVLESPNGQVALYENSTSLYDCRIWACGGKYSLTPNEGEKTDLRKQWFSEWDSINKSFQLSQSDATNQGGTEYRGREQEVWDMQNYLAKHYHWAKQNWSDQLYVHKHGRQLLKTREGWLALGPIGINSVQIGDVIVTFGDRSERFALRPLADGTYSLRARCYIQGGTLGTFVSLDLGIASKIPKISHVTSHVTHMPRVPGSLCSYDGAGRASGLRLQVLRNRNIKLFKDSAQITGVIYVIGSWHKPKEITRRAVFFFTASPLGTMFARYLQAAAYNNLDQVNRIAGWRGFTVFPDVPHRSKPRFLTPTQHTLARTRLTGLTAPAELKISCTIFKRVFEKWHCYIFVLHWTLLDQGVIPAGSPFSLYLKAKSNIYSVTQINTLPTTNTALSVVAALAAGLVLVGCVLLAVWSIGETARVAAFIITGTNGVLSPMTVSWATTLMSNDAEERAIVTASMNAIGQAISVWSQLLEYPTVQAPNFHKGFITTSVIAVLQLVNLGVIWFLSRREMRWREKAAGEEGEESNSNGGGSSRDFTEFKMIGSAATNRNSTRDQGPKSRGSRDESHDLSEPTGSTVDSVNLRVDGIDRQLCRLAGQGDLYKQRDFLTR</sequence>
<feature type="domain" description="Heterokaryon incompatibility" evidence="3">
    <location>
        <begin position="56"/>
        <end position="237"/>
    </location>
</feature>